<feature type="region of interest" description="Disordered" evidence="8">
    <location>
        <begin position="1"/>
        <end position="179"/>
    </location>
</feature>
<evidence type="ECO:0000313" key="10">
    <source>
        <dbReference type="Proteomes" id="UP000261540"/>
    </source>
</evidence>
<keyword evidence="3" id="KW-0812">Transmembrane</keyword>
<protein>
    <submittedName>
        <fullName evidence="9">Syntabulin</fullName>
    </submittedName>
</protein>
<evidence type="ECO:0000256" key="7">
    <source>
        <dbReference type="SAM" id="Coils"/>
    </source>
</evidence>
<dbReference type="PANTHER" id="PTHR16208">
    <property type="entry name" value="MICROTUBULE-ASSOCIATED PROTEIN/SYNTAPHILIN"/>
    <property type="match status" value="1"/>
</dbReference>
<dbReference type="GO" id="GO:0060074">
    <property type="term" value="P:synapse maturation"/>
    <property type="evidence" value="ECO:0007669"/>
    <property type="project" value="TreeGrafter"/>
</dbReference>
<feature type="compositionally biased region" description="Basic and acidic residues" evidence="8">
    <location>
        <begin position="47"/>
        <end position="60"/>
    </location>
</feature>
<dbReference type="STRING" id="1676925.ENSPKIP00000019298"/>
<feature type="coiled-coil region" evidence="7">
    <location>
        <begin position="250"/>
        <end position="326"/>
    </location>
</feature>
<feature type="compositionally biased region" description="Polar residues" evidence="8">
    <location>
        <begin position="31"/>
        <end position="43"/>
    </location>
</feature>
<dbReference type="InterPro" id="IPR028197">
    <property type="entry name" value="Syntaphilin/Syntabulin"/>
</dbReference>
<evidence type="ECO:0000256" key="3">
    <source>
        <dbReference type="ARBA" id="ARBA00022692"/>
    </source>
</evidence>
<dbReference type="Ensembl" id="ENSPKIT00000036145.1">
    <property type="protein sequence ID" value="ENSPKIP00000019298.1"/>
    <property type="gene ID" value="ENSPKIG00000004526.1"/>
</dbReference>
<reference evidence="9" key="2">
    <citation type="submission" date="2025-09" db="UniProtKB">
        <authorList>
            <consortium name="Ensembl"/>
        </authorList>
    </citation>
    <scope>IDENTIFICATION</scope>
</reference>
<evidence type="ECO:0000256" key="5">
    <source>
        <dbReference type="ARBA" id="ARBA00023054"/>
    </source>
</evidence>
<feature type="compositionally biased region" description="Low complexity" evidence="8">
    <location>
        <begin position="86"/>
        <end position="100"/>
    </location>
</feature>
<feature type="compositionally biased region" description="Low complexity" evidence="8">
    <location>
        <begin position="203"/>
        <end position="227"/>
    </location>
</feature>
<dbReference type="PANTHER" id="PTHR16208:SF4">
    <property type="entry name" value="SYNTABULIN"/>
    <property type="match status" value="1"/>
</dbReference>
<feature type="compositionally biased region" description="Basic and acidic residues" evidence="8">
    <location>
        <begin position="1"/>
        <end position="19"/>
    </location>
</feature>
<dbReference type="Pfam" id="PF15290">
    <property type="entry name" value="Syntaphilin"/>
    <property type="match status" value="1"/>
</dbReference>
<dbReference type="GeneTree" id="ENSGT00520000055634"/>
<evidence type="ECO:0000256" key="2">
    <source>
        <dbReference type="ARBA" id="ARBA00022553"/>
    </source>
</evidence>
<accession>A0A3B3RLY2</accession>
<evidence type="ECO:0000256" key="4">
    <source>
        <dbReference type="ARBA" id="ARBA00022989"/>
    </source>
</evidence>
<feature type="compositionally biased region" description="Low complexity" evidence="8">
    <location>
        <begin position="140"/>
        <end position="154"/>
    </location>
</feature>
<reference evidence="9" key="1">
    <citation type="submission" date="2025-08" db="UniProtKB">
        <authorList>
            <consortium name="Ensembl"/>
        </authorList>
    </citation>
    <scope>IDENTIFICATION</scope>
</reference>
<evidence type="ECO:0000256" key="1">
    <source>
        <dbReference type="ARBA" id="ARBA00004167"/>
    </source>
</evidence>
<evidence type="ECO:0000256" key="6">
    <source>
        <dbReference type="ARBA" id="ARBA00023136"/>
    </source>
</evidence>
<name>A0A3B3RLY2_9TELE</name>
<keyword evidence="2" id="KW-0597">Phosphoprotein</keyword>
<dbReference type="GO" id="GO:0019896">
    <property type="term" value="P:axonal transport of mitochondrion"/>
    <property type="evidence" value="ECO:0007669"/>
    <property type="project" value="TreeGrafter"/>
</dbReference>
<dbReference type="AlphaFoldDB" id="A0A3B3RLY2"/>
<keyword evidence="5 7" id="KW-0175">Coiled coil</keyword>
<keyword evidence="4" id="KW-1133">Transmembrane helix</keyword>
<dbReference type="GO" id="GO:1904115">
    <property type="term" value="C:axon cytoplasm"/>
    <property type="evidence" value="ECO:0007669"/>
    <property type="project" value="GOC"/>
</dbReference>
<dbReference type="GO" id="GO:0016020">
    <property type="term" value="C:membrane"/>
    <property type="evidence" value="ECO:0007669"/>
    <property type="project" value="UniProtKB-SubCell"/>
</dbReference>
<keyword evidence="10" id="KW-1185">Reference proteome</keyword>
<keyword evidence="6" id="KW-0472">Membrane</keyword>
<feature type="compositionally biased region" description="Polar residues" evidence="8">
    <location>
        <begin position="63"/>
        <end position="85"/>
    </location>
</feature>
<dbReference type="GO" id="GO:0005881">
    <property type="term" value="C:cytoplasmic microtubule"/>
    <property type="evidence" value="ECO:0007669"/>
    <property type="project" value="TreeGrafter"/>
</dbReference>
<dbReference type="Proteomes" id="UP000261540">
    <property type="component" value="Unplaced"/>
</dbReference>
<proteinExistence type="predicted"/>
<evidence type="ECO:0000256" key="8">
    <source>
        <dbReference type="SAM" id="MobiDB-lite"/>
    </source>
</evidence>
<evidence type="ECO:0000313" key="9">
    <source>
        <dbReference type="Ensembl" id="ENSPKIP00000019298.1"/>
    </source>
</evidence>
<feature type="region of interest" description="Disordered" evidence="8">
    <location>
        <begin position="202"/>
        <end position="230"/>
    </location>
</feature>
<organism evidence="9 10">
    <name type="scientific">Paramormyrops kingsleyae</name>
    <dbReference type="NCBI Taxonomy" id="1676925"/>
    <lineage>
        <taxon>Eukaryota</taxon>
        <taxon>Metazoa</taxon>
        <taxon>Chordata</taxon>
        <taxon>Craniata</taxon>
        <taxon>Vertebrata</taxon>
        <taxon>Euteleostomi</taxon>
        <taxon>Actinopterygii</taxon>
        <taxon>Neopterygii</taxon>
        <taxon>Teleostei</taxon>
        <taxon>Osteoglossocephala</taxon>
        <taxon>Osteoglossomorpha</taxon>
        <taxon>Osteoglossiformes</taxon>
        <taxon>Mormyridae</taxon>
        <taxon>Paramormyrops</taxon>
    </lineage>
</organism>
<dbReference type="OrthoDB" id="5807119at2759"/>
<sequence>MGPFPEHEEYRAQGKERPRSRIPRLILRPQSPDQAESPLTESPFSEEDNRHCDLISDHYKGTVSASSFSSDDTGCPSSQLASPSKTPTGSESSPLGSPSPNERKGKVRRARTHTMAEWNVPPIRPKREQRPSAGPRGSEADFSSSSSAGSLGAGRTLATSSGGKKICYPRSRGSQTKGGVLLNKTLLSTSMARDKELVSALYRTSPRTPPSNSSSSNSSPTTRRSSSGRMACVESYGIKAPNPEQYLTPLQQKEVAIRHLKMKLKDSESKFQERESEIEELKAQLERMREDWIEEECHRVEAQLALKEARKEIGQLRQVVETMRSSLTEKDKGIQKYFTDINIQNRKLESLLHSMELAQSGSLHDESALDFICDSPTESMTKLEGGLALEDQAIEEMADSGLLVNDEMANQTDIFEQVLTSTAVDPGSDAHSRLGAEMLVLLHGEKTHTSLPPDKGWDSPSEKAVQTDIAGAWDLQDFLCHLLKMHAEGTLPVSVLKAVDISPLLHLATSGHASPILLTPEKSSDSGMYSELADLTRFEELHANRAQAVPKDTGILEVTSDPISNTGLGLYDHGSHPPCSPANEQQSAVVARRSYWSSSFLVDLVALAVPALPTVAWLYAMHKRKGVPVYNIGMLIRGCCIVGLHALRQVSPGPNA</sequence>
<comment type="subcellular location">
    <subcellularLocation>
        <location evidence="1">Membrane</location>
        <topology evidence="1">Single-pass membrane protein</topology>
    </subcellularLocation>
</comment>